<keyword evidence="4" id="KW-1185">Reference proteome</keyword>
<accession>A0A504Z2I9</accession>
<evidence type="ECO:0000256" key="1">
    <source>
        <dbReference type="ARBA" id="ARBA00022737"/>
    </source>
</evidence>
<dbReference type="Proteomes" id="UP000316759">
    <property type="component" value="Unassembled WGS sequence"/>
</dbReference>
<dbReference type="GO" id="GO:0031340">
    <property type="term" value="P:positive regulation of vesicle fusion"/>
    <property type="evidence" value="ECO:0007669"/>
    <property type="project" value="TreeGrafter"/>
</dbReference>
<name>A0A504Z2I9_FASGI</name>
<evidence type="ECO:0000313" key="4">
    <source>
        <dbReference type="Proteomes" id="UP000316759"/>
    </source>
</evidence>
<dbReference type="AlphaFoldDB" id="A0A504Z2I9"/>
<dbReference type="GO" id="GO:0010828">
    <property type="term" value="P:positive regulation of D-glucose transmembrane transport"/>
    <property type="evidence" value="ECO:0007669"/>
    <property type="project" value="TreeGrafter"/>
</dbReference>
<dbReference type="PROSITE" id="PS50004">
    <property type="entry name" value="C2"/>
    <property type="match status" value="1"/>
</dbReference>
<dbReference type="InterPro" id="IPR000008">
    <property type="entry name" value="C2_dom"/>
</dbReference>
<dbReference type="InterPro" id="IPR037785">
    <property type="entry name" value="C2_C2CD5"/>
</dbReference>
<dbReference type="GO" id="GO:0072659">
    <property type="term" value="P:protein localization to plasma membrane"/>
    <property type="evidence" value="ECO:0007669"/>
    <property type="project" value="TreeGrafter"/>
</dbReference>
<proteinExistence type="predicted"/>
<dbReference type="EMBL" id="SUNJ01004774">
    <property type="protein sequence ID" value="TPP64178.1"/>
    <property type="molecule type" value="Genomic_DNA"/>
</dbReference>
<keyword evidence="1" id="KW-0677">Repeat</keyword>
<organism evidence="3 4">
    <name type="scientific">Fasciola gigantica</name>
    <name type="common">Giant liver fluke</name>
    <dbReference type="NCBI Taxonomy" id="46835"/>
    <lineage>
        <taxon>Eukaryota</taxon>
        <taxon>Metazoa</taxon>
        <taxon>Spiralia</taxon>
        <taxon>Lophotrochozoa</taxon>
        <taxon>Platyhelminthes</taxon>
        <taxon>Trematoda</taxon>
        <taxon>Digenea</taxon>
        <taxon>Plagiorchiida</taxon>
        <taxon>Echinostomata</taxon>
        <taxon>Echinostomatoidea</taxon>
        <taxon>Fasciolidae</taxon>
        <taxon>Fasciola</taxon>
    </lineage>
</organism>
<dbReference type="OrthoDB" id="6261046at2759"/>
<dbReference type="SUPFAM" id="SSF49562">
    <property type="entry name" value="C2 domain (Calcium/lipid-binding domain, CaLB)"/>
    <property type="match status" value="1"/>
</dbReference>
<dbReference type="PRINTS" id="PR00399">
    <property type="entry name" value="SYNAPTOTAGMN"/>
</dbReference>
<evidence type="ECO:0000313" key="3">
    <source>
        <dbReference type="EMBL" id="TPP64178.1"/>
    </source>
</evidence>
<dbReference type="GO" id="GO:0005886">
    <property type="term" value="C:plasma membrane"/>
    <property type="evidence" value="ECO:0007669"/>
    <property type="project" value="TreeGrafter"/>
</dbReference>
<reference evidence="3 4" key="1">
    <citation type="submission" date="2019-04" db="EMBL/GenBank/DDBJ databases">
        <title>Annotation for the trematode Fasciola gigantica.</title>
        <authorList>
            <person name="Choi Y.-J."/>
        </authorList>
    </citation>
    <scope>NUCLEOTIDE SEQUENCE [LARGE SCALE GENOMIC DNA]</scope>
    <source>
        <strain evidence="3">Uganda_cow_1</strain>
    </source>
</reference>
<dbReference type="Gene3D" id="2.60.40.150">
    <property type="entry name" value="C2 domain"/>
    <property type="match status" value="1"/>
</dbReference>
<dbReference type="InterPro" id="IPR035892">
    <property type="entry name" value="C2_domain_sf"/>
</dbReference>
<dbReference type="GO" id="GO:0005544">
    <property type="term" value="F:calcium-dependent phospholipid binding"/>
    <property type="evidence" value="ECO:0007669"/>
    <property type="project" value="InterPro"/>
</dbReference>
<dbReference type="Pfam" id="PF00168">
    <property type="entry name" value="C2"/>
    <property type="match status" value="1"/>
</dbReference>
<sequence length="104" mass="11739">MPGSVKVKVLSARDLPVMDRATFLTDAFVEICIGSITHKTEVVRKSLNPCWNSDWFCFELDDQALQEEALVLKVMDHDTYSAHDTIGRVYFDLNPLLSPVIPDV</sequence>
<dbReference type="GO" id="GO:0065002">
    <property type="term" value="P:intracellular protein transmembrane transport"/>
    <property type="evidence" value="ECO:0007669"/>
    <property type="project" value="TreeGrafter"/>
</dbReference>
<evidence type="ECO:0000259" key="2">
    <source>
        <dbReference type="PROSITE" id="PS50004"/>
    </source>
</evidence>
<dbReference type="SMART" id="SM00239">
    <property type="entry name" value="C2"/>
    <property type="match status" value="1"/>
</dbReference>
<dbReference type="STRING" id="46835.A0A504Z2I9"/>
<dbReference type="GO" id="GO:0090314">
    <property type="term" value="P:positive regulation of protein targeting to membrane"/>
    <property type="evidence" value="ECO:0007669"/>
    <property type="project" value="TreeGrafter"/>
</dbReference>
<dbReference type="InterPro" id="IPR038983">
    <property type="entry name" value="C2CD5"/>
</dbReference>
<protein>
    <submittedName>
        <fullName evidence="3">C2 domain-containing protein 5</fullName>
    </submittedName>
</protein>
<dbReference type="PANTHER" id="PTHR37412:SF2">
    <property type="entry name" value="C2 DOMAIN-CONTAINING PROTEIN 5"/>
    <property type="match status" value="1"/>
</dbReference>
<dbReference type="InterPro" id="IPR001565">
    <property type="entry name" value="Synaptotagmin"/>
</dbReference>
<feature type="domain" description="C2" evidence="2">
    <location>
        <begin position="1"/>
        <end position="104"/>
    </location>
</feature>
<comment type="caution">
    <text evidence="3">The sequence shown here is derived from an EMBL/GenBank/DDBJ whole genome shotgun (WGS) entry which is preliminary data.</text>
</comment>
<dbReference type="PANTHER" id="PTHR37412">
    <property type="entry name" value="C2 DOMAIN-CONTAINING PROTEIN 5"/>
    <property type="match status" value="1"/>
</dbReference>
<gene>
    <name evidence="3" type="ORF">FGIG_09878</name>
</gene>
<dbReference type="CDD" id="cd08688">
    <property type="entry name" value="C2_KIAA0528-like"/>
    <property type="match status" value="1"/>
</dbReference>
<dbReference type="GO" id="GO:0005509">
    <property type="term" value="F:calcium ion binding"/>
    <property type="evidence" value="ECO:0007669"/>
    <property type="project" value="TreeGrafter"/>
</dbReference>